<protein>
    <submittedName>
        <fullName evidence="1">Uncharacterized protein</fullName>
    </submittedName>
</protein>
<evidence type="ECO:0000313" key="2">
    <source>
        <dbReference type="Proteomes" id="UP000708148"/>
    </source>
</evidence>
<organism evidence="1 2">
    <name type="scientific">Ostreobium quekettii</name>
    <dbReference type="NCBI Taxonomy" id="121088"/>
    <lineage>
        <taxon>Eukaryota</taxon>
        <taxon>Viridiplantae</taxon>
        <taxon>Chlorophyta</taxon>
        <taxon>core chlorophytes</taxon>
        <taxon>Ulvophyceae</taxon>
        <taxon>TCBD clade</taxon>
        <taxon>Bryopsidales</taxon>
        <taxon>Ostreobineae</taxon>
        <taxon>Ostreobiaceae</taxon>
        <taxon>Ostreobium</taxon>
    </lineage>
</organism>
<name>A0A8S1J590_9CHLO</name>
<proteinExistence type="predicted"/>
<keyword evidence="2" id="KW-1185">Reference proteome</keyword>
<reference evidence="1" key="1">
    <citation type="submission" date="2020-12" db="EMBL/GenBank/DDBJ databases">
        <authorList>
            <person name="Iha C."/>
        </authorList>
    </citation>
    <scope>NUCLEOTIDE SEQUENCE</scope>
</reference>
<comment type="caution">
    <text evidence="1">The sequence shown here is derived from an EMBL/GenBank/DDBJ whole genome shotgun (WGS) entry which is preliminary data.</text>
</comment>
<evidence type="ECO:0000313" key="1">
    <source>
        <dbReference type="EMBL" id="CAD7700917.1"/>
    </source>
</evidence>
<dbReference type="AlphaFoldDB" id="A0A8S1J590"/>
<dbReference type="EMBL" id="CAJHUC010001382">
    <property type="protein sequence ID" value="CAD7700917.1"/>
    <property type="molecule type" value="Genomic_DNA"/>
</dbReference>
<sequence length="285" mass="32289">MLHWKFLSVAGKVPRTVEGREMDLPMAESPKMGTGHGSRASNLDRRIREDWDGHACTNGNMFEMKIGDVWEGGALKTRVMSLENLKKMLIHRRQGEGWEAELEKAFRVEKFPADGVEIEYAGMMKAAVVEGGSSATPVELEFGKDAQQNYIFSAAPKEWHQFANRDRAERMFAWALKKCNQDRLLNRGMFMVVEVLTASRIVFLRAQSSGRVTVLKTDIKGVRSVDGPDDLCSLRFAQVEGMLQFRSPTVEMQRVVRAQEGACIVKVKNNRRLRASRNFDKPGFF</sequence>
<dbReference type="Proteomes" id="UP000708148">
    <property type="component" value="Unassembled WGS sequence"/>
</dbReference>
<accession>A0A8S1J590</accession>
<gene>
    <name evidence="1" type="ORF">OSTQU699_LOCUS6276</name>
</gene>